<dbReference type="Pfam" id="PF02836">
    <property type="entry name" value="Glyco_hydro_2_C"/>
    <property type="match status" value="1"/>
</dbReference>
<evidence type="ECO:0000313" key="7">
    <source>
        <dbReference type="Proteomes" id="UP000679779"/>
    </source>
</evidence>
<dbReference type="SUPFAM" id="SSF51445">
    <property type="entry name" value="(Trans)glycosidases"/>
    <property type="match status" value="1"/>
</dbReference>
<name>A0A919XDJ5_9BACL</name>
<keyword evidence="2 6" id="KW-0378">Hydrolase</keyword>
<comment type="similarity">
    <text evidence="1">Belongs to the glycosyl hydrolase 2 family.</text>
</comment>
<accession>A0A919XDJ5</accession>
<evidence type="ECO:0000259" key="5">
    <source>
        <dbReference type="PROSITE" id="PS51820"/>
    </source>
</evidence>
<dbReference type="InterPro" id="IPR036156">
    <property type="entry name" value="Beta-gal/glucu_dom_sf"/>
</dbReference>
<dbReference type="Proteomes" id="UP000679779">
    <property type="component" value="Unassembled WGS sequence"/>
</dbReference>
<evidence type="ECO:0000256" key="4">
    <source>
        <dbReference type="SAM" id="SignalP"/>
    </source>
</evidence>
<reference evidence="6" key="1">
    <citation type="submission" date="2021-03" db="EMBL/GenBank/DDBJ databases">
        <title>Antimicrobial resistance genes in bacteria isolated from Japanese honey, and their potential for conferring macrolide and lincosamide resistance in the American foulbrood pathogen Paenibacillus larvae.</title>
        <authorList>
            <person name="Okamoto M."/>
            <person name="Kumagai M."/>
            <person name="Kanamori H."/>
            <person name="Takamatsu D."/>
        </authorList>
    </citation>
    <scope>NUCLEOTIDE SEQUENCE</scope>
    <source>
        <strain evidence="6">J2TS6</strain>
    </source>
</reference>
<evidence type="ECO:0000256" key="1">
    <source>
        <dbReference type="ARBA" id="ARBA00007401"/>
    </source>
</evidence>
<dbReference type="AlphaFoldDB" id="A0A919XDJ5"/>
<dbReference type="PANTHER" id="PTHR42732">
    <property type="entry name" value="BETA-GALACTOSIDASE"/>
    <property type="match status" value="1"/>
</dbReference>
<keyword evidence="7" id="KW-1185">Reference proteome</keyword>
<dbReference type="InterPro" id="IPR011658">
    <property type="entry name" value="PA14_dom"/>
</dbReference>
<proteinExistence type="inferred from homology"/>
<dbReference type="Gene3D" id="3.90.182.10">
    <property type="entry name" value="Toxin - Anthrax Protective Antigen,domain 1"/>
    <property type="match status" value="1"/>
</dbReference>
<dbReference type="SUPFAM" id="SSF49303">
    <property type="entry name" value="beta-Galactosidase/glucuronidase domain"/>
    <property type="match status" value="1"/>
</dbReference>
<keyword evidence="3" id="KW-0326">Glycosidase</keyword>
<evidence type="ECO:0000256" key="3">
    <source>
        <dbReference type="ARBA" id="ARBA00023295"/>
    </source>
</evidence>
<dbReference type="Pfam" id="PF07691">
    <property type="entry name" value="PA14"/>
    <property type="match status" value="1"/>
</dbReference>
<dbReference type="Pfam" id="PF02837">
    <property type="entry name" value="Glyco_hydro_2_N"/>
    <property type="match status" value="1"/>
</dbReference>
<dbReference type="EMBL" id="BORQ01000001">
    <property type="protein sequence ID" value="GIO29684.1"/>
    <property type="molecule type" value="Genomic_DNA"/>
</dbReference>
<dbReference type="InterPro" id="IPR013783">
    <property type="entry name" value="Ig-like_fold"/>
</dbReference>
<gene>
    <name evidence="6" type="ORF">J2TS6_08250</name>
</gene>
<dbReference type="PANTHER" id="PTHR42732:SF2">
    <property type="entry name" value="BETA-MANNOSIDASE"/>
    <property type="match status" value="1"/>
</dbReference>
<dbReference type="InterPro" id="IPR006104">
    <property type="entry name" value="Glyco_hydro_2_N"/>
</dbReference>
<sequence>MKMRTVSLMMSLIMILQVFGVSTVFAENNQSGDRLESQGLKAEYYTTSGKGQFDFKELKNTTVDANIDFDDIKPVLKALTGQDEYNAVRWTGQLTAPMTDDYKFYIKADNGFRLWVDDQLAIDHWVNDWDIEQTSAPIRLEAGKKVSFKLEFFQDYGGAYIQLKWSNSTLQKQAVPEEAFSLPVGYVNHSPKQSIILQDGLQAELQFSSKLQTVPKAAAKHFTLTAGRRTHIPTSVTLKPDDPSVLRLKWDVPIYKPDQSIIVTYDGQGKIKKEDGQSLSAFVGTKVANHSEFLIRSPWADNVDKNNVLPEYPRPQLVRDQWLNLNGEWEFESGSKQTTLPTGKTLSEKILVPFAVESQLSGLERHEDKMWYKRQFTLPSDWDGKQVQLHFGAVDFEATVYVNGQEVGKHRGGYTGFSFDITKQLVAGENELIVYVSDPTDDGGYTIGKQRNRPGGIWYTSVSGIWQTVWLEPVAPASIDRLDMTPDLASNSLKLKVTGSAGVTDEAVEAIVMENGKEVARATGAVGKELSIPIPNPKLWWPDDPFLYDLKVNLVKGTAKVDEVSSYFGMREVKLGKVDGITRPLINGKFIFQIGPLDQGYWPDGLYTAPTDEAMKFDIEAVKRLGMNMIRKHMKVEPDRWYYWADKLGVVVWQDQVSKFGDSADNRAHLEKEFKEMIDQFRNHPSIVVWTVFNEGWGQYDTERLTNWAMSYDPTRLINNASGWTDKNVGHFIDAHNYPSPMMPQPTDTRAAVLGEYGGLGLQVPGHEWNSSVFNYEEQESVSKLTNRYISFIKQLEDLKPSGLSAAVYTQITDVEMEINGLLSYDRKVEKADFKRLAQAHKKLIGTQK</sequence>
<dbReference type="Gene3D" id="3.20.20.80">
    <property type="entry name" value="Glycosidases"/>
    <property type="match status" value="1"/>
</dbReference>
<evidence type="ECO:0000313" key="6">
    <source>
        <dbReference type="EMBL" id="GIO29684.1"/>
    </source>
</evidence>
<comment type="caution">
    <text evidence="6">The sequence shown here is derived from an EMBL/GenBank/DDBJ whole genome shotgun (WGS) entry which is preliminary data.</text>
</comment>
<feature type="signal peptide" evidence="4">
    <location>
        <begin position="1"/>
        <end position="26"/>
    </location>
</feature>
<dbReference type="RefSeq" id="WP_160037649.1">
    <property type="nucleotide sequence ID" value="NZ_BORQ01000001.1"/>
</dbReference>
<dbReference type="GO" id="GO:0005975">
    <property type="term" value="P:carbohydrate metabolic process"/>
    <property type="evidence" value="ECO:0007669"/>
    <property type="project" value="InterPro"/>
</dbReference>
<dbReference type="PROSITE" id="PS51820">
    <property type="entry name" value="PA14"/>
    <property type="match status" value="1"/>
</dbReference>
<dbReference type="InterPro" id="IPR008979">
    <property type="entry name" value="Galactose-bd-like_sf"/>
</dbReference>
<dbReference type="Gene3D" id="2.60.40.10">
    <property type="entry name" value="Immunoglobulins"/>
    <property type="match status" value="1"/>
</dbReference>
<evidence type="ECO:0000256" key="2">
    <source>
        <dbReference type="ARBA" id="ARBA00022801"/>
    </source>
</evidence>
<dbReference type="SUPFAM" id="SSF49785">
    <property type="entry name" value="Galactose-binding domain-like"/>
    <property type="match status" value="1"/>
</dbReference>
<dbReference type="InterPro" id="IPR051913">
    <property type="entry name" value="GH2_Domain-Containing"/>
</dbReference>
<protein>
    <submittedName>
        <fullName evidence="6">Hydrolase</fullName>
    </submittedName>
</protein>
<dbReference type="InterPro" id="IPR006103">
    <property type="entry name" value="Glyco_hydro_2_cat"/>
</dbReference>
<dbReference type="InterPro" id="IPR006102">
    <property type="entry name" value="Ig-like_GH2"/>
</dbReference>
<dbReference type="SUPFAM" id="SSF56988">
    <property type="entry name" value="Anthrax protective antigen"/>
    <property type="match status" value="1"/>
</dbReference>
<dbReference type="Pfam" id="PF00703">
    <property type="entry name" value="Glyco_hydro_2"/>
    <property type="match status" value="1"/>
</dbReference>
<dbReference type="SMART" id="SM00758">
    <property type="entry name" value="PA14"/>
    <property type="match status" value="1"/>
</dbReference>
<dbReference type="InterPro" id="IPR037524">
    <property type="entry name" value="PA14/GLEYA"/>
</dbReference>
<dbReference type="Gene3D" id="2.60.120.260">
    <property type="entry name" value="Galactose-binding domain-like"/>
    <property type="match status" value="1"/>
</dbReference>
<feature type="chain" id="PRO_5037943029" evidence="4">
    <location>
        <begin position="27"/>
        <end position="849"/>
    </location>
</feature>
<dbReference type="InterPro" id="IPR017853">
    <property type="entry name" value="GH"/>
</dbReference>
<feature type="domain" description="PA14" evidence="5">
    <location>
        <begin position="35"/>
        <end position="179"/>
    </location>
</feature>
<organism evidence="6 7">
    <name type="scientific">Paenibacillus albilobatus</name>
    <dbReference type="NCBI Taxonomy" id="2716884"/>
    <lineage>
        <taxon>Bacteria</taxon>
        <taxon>Bacillati</taxon>
        <taxon>Bacillota</taxon>
        <taxon>Bacilli</taxon>
        <taxon>Bacillales</taxon>
        <taxon>Paenibacillaceae</taxon>
        <taxon>Paenibacillus</taxon>
    </lineage>
</organism>
<dbReference type="GO" id="GO:0004553">
    <property type="term" value="F:hydrolase activity, hydrolyzing O-glycosyl compounds"/>
    <property type="evidence" value="ECO:0007669"/>
    <property type="project" value="InterPro"/>
</dbReference>
<keyword evidence="4" id="KW-0732">Signal</keyword>